<keyword evidence="5" id="KW-0998">Cell outer membrane</keyword>
<feature type="domain" description="SusD-like N-terminal" evidence="7">
    <location>
        <begin position="81"/>
        <end position="206"/>
    </location>
</feature>
<gene>
    <name evidence="8" type="ORF">AQPE_0318</name>
</gene>
<keyword evidence="4" id="KW-0472">Membrane</keyword>
<keyword evidence="3" id="KW-0732">Signal</keyword>
<dbReference type="Gene3D" id="1.25.40.390">
    <property type="match status" value="1"/>
</dbReference>
<dbReference type="Proteomes" id="UP001193389">
    <property type="component" value="Chromosome"/>
</dbReference>
<accession>A0A5K7S3N2</accession>
<evidence type="ECO:0000259" key="7">
    <source>
        <dbReference type="Pfam" id="PF14322"/>
    </source>
</evidence>
<name>A0A5K7S3N2_9BACT</name>
<evidence type="ECO:0000256" key="3">
    <source>
        <dbReference type="ARBA" id="ARBA00022729"/>
    </source>
</evidence>
<evidence type="ECO:0000259" key="6">
    <source>
        <dbReference type="Pfam" id="PF07980"/>
    </source>
</evidence>
<dbReference type="InterPro" id="IPR011990">
    <property type="entry name" value="TPR-like_helical_dom_sf"/>
</dbReference>
<evidence type="ECO:0000256" key="4">
    <source>
        <dbReference type="ARBA" id="ARBA00023136"/>
    </source>
</evidence>
<dbReference type="PROSITE" id="PS51257">
    <property type="entry name" value="PROKAR_LIPOPROTEIN"/>
    <property type="match status" value="1"/>
</dbReference>
<reference evidence="8" key="1">
    <citation type="journal article" date="2020" name="Int. J. Syst. Evol. Microbiol.">
        <title>Aquipluma nitroreducens gen. nov. sp. nov., a novel facultatively anaerobic bacterium isolated from a freshwater lake.</title>
        <authorList>
            <person name="Watanabe M."/>
            <person name="Kojima H."/>
            <person name="Fukui M."/>
        </authorList>
    </citation>
    <scope>NUCLEOTIDE SEQUENCE</scope>
    <source>
        <strain evidence="8">MeG22</strain>
    </source>
</reference>
<proteinExistence type="inferred from homology"/>
<dbReference type="InterPro" id="IPR033985">
    <property type="entry name" value="SusD-like_N"/>
</dbReference>
<organism evidence="8 9">
    <name type="scientific">Aquipluma nitroreducens</name>
    <dbReference type="NCBI Taxonomy" id="2010828"/>
    <lineage>
        <taxon>Bacteria</taxon>
        <taxon>Pseudomonadati</taxon>
        <taxon>Bacteroidota</taxon>
        <taxon>Bacteroidia</taxon>
        <taxon>Marinilabiliales</taxon>
        <taxon>Prolixibacteraceae</taxon>
        <taxon>Aquipluma</taxon>
    </lineage>
</organism>
<dbReference type="KEGG" id="anf:AQPE_0318"/>
<feature type="domain" description="RagB/SusD" evidence="6">
    <location>
        <begin position="281"/>
        <end position="557"/>
    </location>
</feature>
<dbReference type="InterPro" id="IPR012944">
    <property type="entry name" value="SusD_RagB_dom"/>
</dbReference>
<dbReference type="Pfam" id="PF14322">
    <property type="entry name" value="SusD-like_3"/>
    <property type="match status" value="1"/>
</dbReference>
<evidence type="ECO:0000256" key="2">
    <source>
        <dbReference type="ARBA" id="ARBA00006275"/>
    </source>
</evidence>
<evidence type="ECO:0000313" key="8">
    <source>
        <dbReference type="EMBL" id="BBE16181.1"/>
    </source>
</evidence>
<sequence>MNKKYVQIAIFVILLFSGCKEGLDLFPKDTISDGTFWKTASDFKLAANNLYGSLEDFDTRDTQSDIAYSVPNSVSNGTYQTSETAGEWNTPYIYIRRCNNILKKVGESPIAGDVKQFAAEARFFRAYNYWLLFRQYGGVPLITEVLDINSTTLYAPRASRQETVDLILKDLTDAAVDLPEQKSLPSGDIGRVTKGAANSLKARVALFEGTWGKFRNNVDANGYLDIAIQASQSVMSSSQYALFNSKGNQSYRYLFIDEGDDSQECILDRRHQRDISGTEYTYIVGIGSLLPTKKLADMYLCADGLPITQSPLFEGYSANTSEYQNRDPRMTMTMLIPGAYAPRTWYVDPVASWPFYPQRNANTGYTTYKFLTEDKYANELQDDRCSFDFRLIRYAEVLLTYAEATFERNGSISDDDLNKSINIVRQRVNMPSLKNAFVSSNGLDMRGEIRRERTIELALEGYRYDDLRRWKTAEIELPQSIKGIKIVGSNWTDPVIIEGANRNPYADASWQGKTDQNGFIVAESAAERSFDPNKHYLRPLPTKEILINPDLQQNPGW</sequence>
<evidence type="ECO:0000256" key="1">
    <source>
        <dbReference type="ARBA" id="ARBA00004442"/>
    </source>
</evidence>
<evidence type="ECO:0000313" key="9">
    <source>
        <dbReference type="Proteomes" id="UP001193389"/>
    </source>
</evidence>
<evidence type="ECO:0000256" key="5">
    <source>
        <dbReference type="ARBA" id="ARBA00023237"/>
    </source>
</evidence>
<dbReference type="RefSeq" id="WP_318349280.1">
    <property type="nucleotide sequence ID" value="NZ_AP018694.1"/>
</dbReference>
<dbReference type="EMBL" id="AP018694">
    <property type="protein sequence ID" value="BBE16181.1"/>
    <property type="molecule type" value="Genomic_DNA"/>
</dbReference>
<dbReference type="Pfam" id="PF07980">
    <property type="entry name" value="SusD_RagB"/>
    <property type="match status" value="1"/>
</dbReference>
<comment type="subcellular location">
    <subcellularLocation>
        <location evidence="1">Cell outer membrane</location>
    </subcellularLocation>
</comment>
<comment type="similarity">
    <text evidence="2">Belongs to the SusD family.</text>
</comment>
<dbReference type="AlphaFoldDB" id="A0A5K7S3N2"/>
<keyword evidence="9" id="KW-1185">Reference proteome</keyword>
<protein>
    <submittedName>
        <fullName evidence="8">Outer membrane protein</fullName>
    </submittedName>
</protein>
<dbReference type="GO" id="GO:0009279">
    <property type="term" value="C:cell outer membrane"/>
    <property type="evidence" value="ECO:0007669"/>
    <property type="project" value="UniProtKB-SubCell"/>
</dbReference>
<dbReference type="SUPFAM" id="SSF48452">
    <property type="entry name" value="TPR-like"/>
    <property type="match status" value="1"/>
</dbReference>